<sequence length="123" mass="14570">MKIFIFLFGFMLLSLSFADQYTDRYDDFDIKELTSNRRLLSSYLKCVLDQGRCTPEGKELKLHIKDAMQTGCEKCTATQKTKARIVVAHIREHENTFWEELKKKYDPDHKYKEIYEGFLNSDV</sequence>
<dbReference type="OMA" id="EHENTFW"/>
<organism evidence="2 3">
    <name type="scientific">Vanessa tameamea</name>
    <name type="common">Kamehameha butterfly</name>
    <dbReference type="NCBI Taxonomy" id="334116"/>
    <lineage>
        <taxon>Eukaryota</taxon>
        <taxon>Metazoa</taxon>
        <taxon>Ecdysozoa</taxon>
        <taxon>Arthropoda</taxon>
        <taxon>Hexapoda</taxon>
        <taxon>Insecta</taxon>
        <taxon>Pterygota</taxon>
        <taxon>Neoptera</taxon>
        <taxon>Endopterygota</taxon>
        <taxon>Lepidoptera</taxon>
        <taxon>Glossata</taxon>
        <taxon>Ditrysia</taxon>
        <taxon>Papilionoidea</taxon>
        <taxon>Nymphalidae</taxon>
        <taxon>Nymphalinae</taxon>
        <taxon>Vanessa</taxon>
    </lineage>
</organism>
<protein>
    <submittedName>
        <fullName evidence="3">Allergen Tha p 1-like</fullName>
    </submittedName>
</protein>
<keyword evidence="1" id="KW-0732">Signal</keyword>
<evidence type="ECO:0000313" key="2">
    <source>
        <dbReference type="Proteomes" id="UP001652626"/>
    </source>
</evidence>
<accession>A0A8B8ICF5</accession>
<evidence type="ECO:0000256" key="1">
    <source>
        <dbReference type="SAM" id="SignalP"/>
    </source>
</evidence>
<dbReference type="PANTHER" id="PTHR11257:SF12">
    <property type="entry name" value="EJACULATORY BULB-SPECIFIC PROTEIN 3-RELATED"/>
    <property type="match status" value="1"/>
</dbReference>
<dbReference type="SUPFAM" id="SSF100910">
    <property type="entry name" value="Chemosensory protein Csp2"/>
    <property type="match status" value="1"/>
</dbReference>
<dbReference type="Pfam" id="PF03392">
    <property type="entry name" value="OS-D"/>
    <property type="match status" value="1"/>
</dbReference>
<keyword evidence="2" id="KW-1185">Reference proteome</keyword>
<dbReference type="AlphaFoldDB" id="A0A8B8ICF5"/>
<dbReference type="PANTHER" id="PTHR11257">
    <property type="entry name" value="CHEMOSENSORY PROTEIN-RELATED"/>
    <property type="match status" value="1"/>
</dbReference>
<feature type="signal peptide" evidence="1">
    <location>
        <begin position="1"/>
        <end position="18"/>
    </location>
</feature>
<dbReference type="InterPro" id="IPR036682">
    <property type="entry name" value="OS_D_A10/PebIII_sf"/>
</dbReference>
<evidence type="ECO:0000313" key="3">
    <source>
        <dbReference type="RefSeq" id="XP_026494739.2"/>
    </source>
</evidence>
<gene>
    <name evidence="3" type="primary">LOC113399738</name>
</gene>
<name>A0A8B8ICF5_VANTA</name>
<reference evidence="3" key="1">
    <citation type="submission" date="2025-08" db="UniProtKB">
        <authorList>
            <consortium name="RefSeq"/>
        </authorList>
    </citation>
    <scope>IDENTIFICATION</scope>
    <source>
        <tissue evidence="3">Whole body</tissue>
    </source>
</reference>
<dbReference type="InterPro" id="IPR005055">
    <property type="entry name" value="A10/PebIII"/>
</dbReference>
<feature type="chain" id="PRO_5046139765" evidence="1">
    <location>
        <begin position="19"/>
        <end position="123"/>
    </location>
</feature>
<dbReference type="RefSeq" id="XP_026494739.2">
    <property type="nucleotide sequence ID" value="XM_026638954.2"/>
</dbReference>
<dbReference type="Proteomes" id="UP001652626">
    <property type="component" value="Chromosome 18"/>
</dbReference>
<dbReference type="GeneID" id="113399738"/>
<dbReference type="Gene3D" id="1.10.2080.10">
    <property type="entry name" value="Insect odorant-binding protein A10/Ejaculatory bulb-specific protein 3"/>
    <property type="match status" value="1"/>
</dbReference>
<dbReference type="OrthoDB" id="6625994at2759"/>
<proteinExistence type="predicted"/>